<accession>A0A831VVA0</accession>
<dbReference type="EMBL" id="DRGL01000036">
    <property type="protein sequence ID" value="HEA21244.1"/>
    <property type="molecule type" value="Genomic_DNA"/>
</dbReference>
<name>A0A831VVA0_9FLAO</name>
<dbReference type="InterPro" id="IPR034660">
    <property type="entry name" value="DinB/YfiT-like"/>
</dbReference>
<dbReference type="AlphaFoldDB" id="A0A831VVA0"/>
<comment type="caution">
    <text evidence="2">The sequence shown here is derived from an EMBL/GenBank/DDBJ whole genome shotgun (WGS) entry which is preliminary data.</text>
</comment>
<dbReference type="Gene3D" id="1.20.120.450">
    <property type="entry name" value="dinb family like domain"/>
    <property type="match status" value="1"/>
</dbReference>
<protein>
    <submittedName>
        <fullName evidence="2">DinB family protein</fullName>
    </submittedName>
</protein>
<evidence type="ECO:0000259" key="1">
    <source>
        <dbReference type="Pfam" id="PF12867"/>
    </source>
</evidence>
<gene>
    <name evidence="2" type="ORF">ENH87_10035</name>
</gene>
<feature type="domain" description="DinB-like" evidence="1">
    <location>
        <begin position="35"/>
        <end position="164"/>
    </location>
</feature>
<proteinExistence type="predicted"/>
<reference evidence="2" key="1">
    <citation type="journal article" date="2020" name="mSystems">
        <title>Genome- and Community-Level Interaction Insights into Carbon Utilization and Element Cycling Functions of Hydrothermarchaeota in Hydrothermal Sediment.</title>
        <authorList>
            <person name="Zhou Z."/>
            <person name="Liu Y."/>
            <person name="Xu W."/>
            <person name="Pan J."/>
            <person name="Luo Z.H."/>
            <person name="Li M."/>
        </authorList>
    </citation>
    <scope>NUCLEOTIDE SEQUENCE [LARGE SCALE GENOMIC DNA]</scope>
    <source>
        <strain evidence="2">HyVt-345</strain>
    </source>
</reference>
<dbReference type="Proteomes" id="UP000886191">
    <property type="component" value="Unassembled WGS sequence"/>
</dbReference>
<sequence>MLNKKPKKNSPEVWLRGPIEGIPDLLQPAAHALLQSSEEIAKYLDGFPEQLLWQKTSGRATVGFHLLHITGVLDRMMTYARGKKLSEEQFEFLNNEEKAVTHMSSKKLIVAFEQKVSEALQYFTSLNESELTEARHVGRKKLPSTVIGLLFHAAEHSQRHVGQLLVTVSVLRNTDGRFEN</sequence>
<dbReference type="Pfam" id="PF12867">
    <property type="entry name" value="DinB_2"/>
    <property type="match status" value="1"/>
</dbReference>
<evidence type="ECO:0000313" key="2">
    <source>
        <dbReference type="EMBL" id="HEA21244.1"/>
    </source>
</evidence>
<dbReference type="InterPro" id="IPR024775">
    <property type="entry name" value="DinB-like"/>
</dbReference>
<organism evidence="2">
    <name type="scientific">Pricia antarctica</name>
    <dbReference type="NCBI Taxonomy" id="641691"/>
    <lineage>
        <taxon>Bacteria</taxon>
        <taxon>Pseudomonadati</taxon>
        <taxon>Bacteroidota</taxon>
        <taxon>Flavobacteriia</taxon>
        <taxon>Flavobacteriales</taxon>
        <taxon>Flavobacteriaceae</taxon>
        <taxon>Pricia</taxon>
    </lineage>
</organism>
<dbReference type="SUPFAM" id="SSF109854">
    <property type="entry name" value="DinB/YfiT-like putative metalloenzymes"/>
    <property type="match status" value="1"/>
</dbReference>